<dbReference type="RefSeq" id="WP_208497075.1">
    <property type="nucleotide sequence ID" value="NZ_JAGFNP010000007.1"/>
</dbReference>
<evidence type="ECO:0000313" key="2">
    <source>
        <dbReference type="Proteomes" id="UP000681341"/>
    </source>
</evidence>
<keyword evidence="2" id="KW-1185">Reference proteome</keyword>
<evidence type="ECO:0000313" key="1">
    <source>
        <dbReference type="EMBL" id="MBO3734052.1"/>
    </source>
</evidence>
<comment type="caution">
    <text evidence="1">The sequence shown here is derived from an EMBL/GenBank/DDBJ whole genome shotgun (WGS) entry which is preliminary data.</text>
</comment>
<organism evidence="1 2">
    <name type="scientific">Glycomyces niveus</name>
    <dbReference type="NCBI Taxonomy" id="2820287"/>
    <lineage>
        <taxon>Bacteria</taxon>
        <taxon>Bacillati</taxon>
        <taxon>Actinomycetota</taxon>
        <taxon>Actinomycetes</taxon>
        <taxon>Glycomycetales</taxon>
        <taxon>Glycomycetaceae</taxon>
        <taxon>Glycomyces</taxon>
    </lineage>
</organism>
<protein>
    <submittedName>
        <fullName evidence="1">Uncharacterized protein</fullName>
    </submittedName>
</protein>
<name>A0ABS3U5L1_9ACTN</name>
<reference evidence="1 2" key="1">
    <citation type="submission" date="2021-03" db="EMBL/GenBank/DDBJ databases">
        <title>Glycomyces sp. nov., a novel actinomycete isolated from soil.</title>
        <authorList>
            <person name="Yang X."/>
            <person name="Xu X."/>
        </authorList>
    </citation>
    <scope>NUCLEOTIDE SEQUENCE [LARGE SCALE GENOMIC DNA]</scope>
    <source>
        <strain evidence="1 2">NEAU-S30</strain>
    </source>
</reference>
<proteinExistence type="predicted"/>
<dbReference type="EMBL" id="JAGFNP010000007">
    <property type="protein sequence ID" value="MBO3734052.1"/>
    <property type="molecule type" value="Genomic_DNA"/>
</dbReference>
<sequence>MEEPLAAQLEWWGNSNICLRFDVQLVIEEAGAELVARGALKALAGSASAEAWELLNGMSPYFRLVFEDGSVFEVEVQRLAAQGCSRLAECDVQRFRHVEMSVPVL</sequence>
<gene>
    <name evidence="1" type="ORF">J5V16_14585</name>
</gene>
<dbReference type="Proteomes" id="UP000681341">
    <property type="component" value="Unassembled WGS sequence"/>
</dbReference>
<accession>A0ABS3U5L1</accession>